<protein>
    <submittedName>
        <fullName evidence="1">Uncharacterized protein</fullName>
    </submittedName>
</protein>
<organism evidence="1 2">
    <name type="scientific">Candidatus Ryanbacteria bacterium RIFCSPHIGHO2_01_FULL_48_27</name>
    <dbReference type="NCBI Taxonomy" id="1802115"/>
    <lineage>
        <taxon>Bacteria</taxon>
        <taxon>Candidatus Ryaniibacteriota</taxon>
    </lineage>
</organism>
<proteinExistence type="predicted"/>
<dbReference type="EMBL" id="MHNL01000005">
    <property type="protein sequence ID" value="OGZ45797.1"/>
    <property type="molecule type" value="Genomic_DNA"/>
</dbReference>
<comment type="caution">
    <text evidence="1">The sequence shown here is derived from an EMBL/GenBank/DDBJ whole genome shotgun (WGS) entry which is preliminary data.</text>
</comment>
<name>A0A1G2G6H2_9BACT</name>
<sequence length="73" mass="8266">MLGERKQFCVRQGSNAGAMFREYAEPRGGAQINFCDGKSLIEGESLTGSKRPRGSAVPKVKSHQHRWWLFQEK</sequence>
<gene>
    <name evidence="1" type="ORF">A2756_02725</name>
</gene>
<dbReference type="Proteomes" id="UP000177785">
    <property type="component" value="Unassembled WGS sequence"/>
</dbReference>
<evidence type="ECO:0000313" key="1">
    <source>
        <dbReference type="EMBL" id="OGZ45797.1"/>
    </source>
</evidence>
<accession>A0A1G2G6H2</accession>
<reference evidence="1 2" key="1">
    <citation type="journal article" date="2016" name="Nat. Commun.">
        <title>Thousands of microbial genomes shed light on interconnected biogeochemical processes in an aquifer system.</title>
        <authorList>
            <person name="Anantharaman K."/>
            <person name="Brown C.T."/>
            <person name="Hug L.A."/>
            <person name="Sharon I."/>
            <person name="Castelle C.J."/>
            <person name="Probst A.J."/>
            <person name="Thomas B.C."/>
            <person name="Singh A."/>
            <person name="Wilkins M.J."/>
            <person name="Karaoz U."/>
            <person name="Brodie E.L."/>
            <person name="Williams K.H."/>
            <person name="Hubbard S.S."/>
            <person name="Banfield J.F."/>
        </authorList>
    </citation>
    <scope>NUCLEOTIDE SEQUENCE [LARGE SCALE GENOMIC DNA]</scope>
</reference>
<dbReference type="AlphaFoldDB" id="A0A1G2G6H2"/>
<evidence type="ECO:0000313" key="2">
    <source>
        <dbReference type="Proteomes" id="UP000177785"/>
    </source>
</evidence>
<dbReference type="STRING" id="1802115.A2756_02725"/>